<feature type="compositionally biased region" description="Basic residues" evidence="1">
    <location>
        <begin position="577"/>
        <end position="586"/>
    </location>
</feature>
<comment type="caution">
    <text evidence="2">The sequence shown here is derived from an EMBL/GenBank/DDBJ whole genome shotgun (WGS) entry which is preliminary data.</text>
</comment>
<dbReference type="EMBL" id="BEYU01000065">
    <property type="protein sequence ID" value="GBG29767.1"/>
    <property type="molecule type" value="Genomic_DNA"/>
</dbReference>
<gene>
    <name evidence="2" type="ORF">FCC1311_059882</name>
</gene>
<feature type="compositionally biased region" description="Low complexity" evidence="1">
    <location>
        <begin position="416"/>
        <end position="435"/>
    </location>
</feature>
<feature type="compositionally biased region" description="Polar residues" evidence="1">
    <location>
        <begin position="539"/>
        <end position="556"/>
    </location>
</feature>
<feature type="compositionally biased region" description="Low complexity" evidence="1">
    <location>
        <begin position="90"/>
        <end position="99"/>
    </location>
</feature>
<sequence length="586" mass="60456">MAAPPPVADIGASTASSSSSTSNAAQHGRASHPSSSSSSSSSSLTSKADISAAASANPTAAHVEGISGSKAITSGTGPYRIASTASLGSLGSAQSPLSATPTAGGGASPHHVSLTGPWPPGIGSTAGQGQGDSPTLAAENRQLHCSPVEALAEAFVDLFHRQEIKTVAATRFVKLCLYLFRAKPTEQLRNFVERAAGVLDANLIDIYNEQSEALNRSAKARQDAASASPTAATAASASPDVLDASARAEALSRRFGFREKWAVEGAAFAELSVAEGILTARCNPLWNRLFPNNDVLARLGLLDAIALPFPERDGIALFHEISDIVLTKTDDVTVSRKVLSMYLGGTPHKLSALVDMHFAMSDDGSVAQCTLRALPLPDSPAFGMQQGCIFKSQYYLQMVPAMATGPPHGPYPPPHAQGHSGDNSSSGSHTTGQHSQSHHQQHHLQQQAHGRPAHAGSHADLASLQPQAHSAAGPSSPSSLYIMDFLGSIKSDADVKTASDAAAARGSSSATAAASSSSSSSSSIVPKHSHSAMEIDNSALASQQHQGEARPQTQAQALGKRQPHAALESSGDLPDRARHHGKLSSV</sequence>
<feature type="region of interest" description="Disordered" evidence="1">
    <location>
        <begin position="1"/>
        <end position="49"/>
    </location>
</feature>
<feature type="compositionally biased region" description="Low complexity" evidence="1">
    <location>
        <begin position="504"/>
        <end position="523"/>
    </location>
</feature>
<proteinExistence type="predicted"/>
<dbReference type="AlphaFoldDB" id="A0A2R5GFW7"/>
<keyword evidence="3" id="KW-1185">Reference proteome</keyword>
<organism evidence="2 3">
    <name type="scientific">Hondaea fermentalgiana</name>
    <dbReference type="NCBI Taxonomy" id="2315210"/>
    <lineage>
        <taxon>Eukaryota</taxon>
        <taxon>Sar</taxon>
        <taxon>Stramenopiles</taxon>
        <taxon>Bigyra</taxon>
        <taxon>Labyrinthulomycetes</taxon>
        <taxon>Thraustochytrida</taxon>
        <taxon>Thraustochytriidae</taxon>
        <taxon>Hondaea</taxon>
    </lineage>
</organism>
<name>A0A2R5GFW7_9STRA</name>
<feature type="region of interest" description="Disordered" evidence="1">
    <location>
        <begin position="405"/>
        <end position="458"/>
    </location>
</feature>
<feature type="region of interest" description="Disordered" evidence="1">
    <location>
        <begin position="90"/>
        <end position="135"/>
    </location>
</feature>
<dbReference type="Proteomes" id="UP000241890">
    <property type="component" value="Unassembled WGS sequence"/>
</dbReference>
<feature type="compositionally biased region" description="Low complexity" evidence="1">
    <location>
        <begin position="12"/>
        <end position="25"/>
    </location>
</feature>
<feature type="region of interest" description="Disordered" evidence="1">
    <location>
        <begin position="504"/>
        <end position="586"/>
    </location>
</feature>
<protein>
    <submittedName>
        <fullName evidence="2">Uncharacterized protein</fullName>
    </submittedName>
</protein>
<feature type="compositionally biased region" description="Low complexity" evidence="1">
    <location>
        <begin position="34"/>
        <end position="49"/>
    </location>
</feature>
<dbReference type="InParanoid" id="A0A2R5GFW7"/>
<evidence type="ECO:0000256" key="1">
    <source>
        <dbReference type="SAM" id="MobiDB-lite"/>
    </source>
</evidence>
<evidence type="ECO:0000313" key="3">
    <source>
        <dbReference type="Proteomes" id="UP000241890"/>
    </source>
</evidence>
<evidence type="ECO:0000313" key="2">
    <source>
        <dbReference type="EMBL" id="GBG29767.1"/>
    </source>
</evidence>
<reference evidence="2 3" key="1">
    <citation type="submission" date="2017-12" db="EMBL/GenBank/DDBJ databases">
        <title>Sequencing, de novo assembly and annotation of complete genome of a new Thraustochytrid species, strain FCC1311.</title>
        <authorList>
            <person name="Sedici K."/>
            <person name="Godart F."/>
            <person name="Aiese Cigliano R."/>
            <person name="Sanseverino W."/>
            <person name="Barakat M."/>
            <person name="Ortet P."/>
            <person name="Marechal E."/>
            <person name="Cagnac O."/>
            <person name="Amato A."/>
        </authorList>
    </citation>
    <scope>NUCLEOTIDE SEQUENCE [LARGE SCALE GENOMIC DNA]</scope>
</reference>
<accession>A0A2R5GFW7</accession>